<feature type="domain" description="Threonine/serine exporter-like N-terminal" evidence="8">
    <location>
        <begin position="14"/>
        <end position="252"/>
    </location>
</feature>
<dbReference type="GO" id="GO:0015744">
    <property type="term" value="P:succinate transport"/>
    <property type="evidence" value="ECO:0007669"/>
    <property type="project" value="TreeGrafter"/>
</dbReference>
<proteinExistence type="inferred from homology"/>
<evidence type="ECO:0000313" key="12">
    <source>
        <dbReference type="EMBL" id="RGV28649.1"/>
    </source>
</evidence>
<reference evidence="10" key="3">
    <citation type="submission" date="2023-01" db="EMBL/GenBank/DDBJ databases">
        <title>Human gut microbiome strain richness.</title>
        <authorList>
            <person name="Chen-Liaw A."/>
        </authorList>
    </citation>
    <scope>NUCLEOTIDE SEQUENCE</scope>
    <source>
        <strain evidence="10">RTP21484st1_B7_RTP21484_190118</strain>
    </source>
</reference>
<reference evidence="14 15" key="1">
    <citation type="submission" date="2018-08" db="EMBL/GenBank/DDBJ databases">
        <title>A genome reference for cultivated species of the human gut microbiota.</title>
        <authorList>
            <person name="Zou Y."/>
            <person name="Xue W."/>
            <person name="Luo G."/>
        </authorList>
    </citation>
    <scope>NUCLEOTIDE SEQUENCE [LARGE SCALE GENOMIC DNA]</scope>
    <source>
        <strain evidence="12 14">AF14-6AC</strain>
        <strain evidence="11 15">AF16-14</strain>
        <strain evidence="13 16">OF03-11</strain>
    </source>
</reference>
<keyword evidence="3 7" id="KW-0812">Transmembrane</keyword>
<keyword evidence="2" id="KW-1003">Cell membrane</keyword>
<dbReference type="InterPro" id="IPR050539">
    <property type="entry name" value="ThrE_Dicarb/AminoAcid_Exp"/>
</dbReference>
<name>A0A412WN72_9BACT</name>
<dbReference type="PANTHER" id="PTHR34390">
    <property type="entry name" value="UPF0442 PROTEIN YJJB-RELATED"/>
    <property type="match status" value="1"/>
</dbReference>
<dbReference type="Pfam" id="PF06738">
    <property type="entry name" value="ThrE"/>
    <property type="match status" value="1"/>
</dbReference>
<evidence type="ECO:0000313" key="15">
    <source>
        <dbReference type="Proteomes" id="UP000284243"/>
    </source>
</evidence>
<reference evidence="9" key="2">
    <citation type="submission" date="2022-01" db="EMBL/GenBank/DDBJ databases">
        <title>Collection of gut derived symbiotic bacterial strains cultured from healthy donors.</title>
        <authorList>
            <person name="Lin H."/>
            <person name="Kohout C."/>
            <person name="Waligurski E."/>
            <person name="Pamer E.G."/>
        </authorList>
    </citation>
    <scope>NUCLEOTIDE SEQUENCE</scope>
    <source>
        <strain evidence="9">DFI.1.149</strain>
    </source>
</reference>
<evidence type="ECO:0000313" key="9">
    <source>
        <dbReference type="EMBL" id="MCG4960118.1"/>
    </source>
</evidence>
<keyword evidence="4 7" id="KW-1133">Transmembrane helix</keyword>
<comment type="caution">
    <text evidence="12">The sequence shown here is derived from an EMBL/GenBank/DDBJ whole genome shotgun (WGS) entry which is preliminary data.</text>
</comment>
<gene>
    <name evidence="12" type="ORF">DWW24_05300</name>
    <name evidence="11" type="ORF">DWW57_10370</name>
    <name evidence="13" type="ORF">DXA53_14260</name>
    <name evidence="9" type="ORF">L0P03_09680</name>
    <name evidence="10" type="ORF">PN645_14515</name>
</gene>
<dbReference type="EMBL" id="QRYW01000008">
    <property type="protein sequence ID" value="RGV28649.1"/>
    <property type="molecule type" value="Genomic_DNA"/>
</dbReference>
<dbReference type="EMBL" id="JAQMRD010000021">
    <property type="protein sequence ID" value="MDB9224211.1"/>
    <property type="molecule type" value="Genomic_DNA"/>
</dbReference>
<evidence type="ECO:0000313" key="11">
    <source>
        <dbReference type="EMBL" id="RGU56152.1"/>
    </source>
</evidence>
<evidence type="ECO:0000256" key="7">
    <source>
        <dbReference type="SAM" id="Phobius"/>
    </source>
</evidence>
<evidence type="ECO:0000313" key="10">
    <source>
        <dbReference type="EMBL" id="MDB9224211.1"/>
    </source>
</evidence>
<dbReference type="InterPro" id="IPR010619">
    <property type="entry name" value="ThrE-like_N"/>
</dbReference>
<dbReference type="GO" id="GO:0005886">
    <property type="term" value="C:plasma membrane"/>
    <property type="evidence" value="ECO:0007669"/>
    <property type="project" value="UniProtKB-SubCell"/>
</dbReference>
<evidence type="ECO:0000256" key="2">
    <source>
        <dbReference type="ARBA" id="ARBA00022475"/>
    </source>
</evidence>
<evidence type="ECO:0000256" key="6">
    <source>
        <dbReference type="ARBA" id="ARBA00034125"/>
    </source>
</evidence>
<comment type="similarity">
    <text evidence="6">Belongs to the ThrE exporter (TC 2.A.79) family.</text>
</comment>
<dbReference type="EMBL" id="JAKNDN010000017">
    <property type="protein sequence ID" value="MCG4960118.1"/>
    <property type="molecule type" value="Genomic_DNA"/>
</dbReference>
<dbReference type="AlphaFoldDB" id="A0A412WN72"/>
<comment type="subcellular location">
    <subcellularLocation>
        <location evidence="1">Cell membrane</location>
        <topology evidence="1">Multi-pass membrane protein</topology>
    </subcellularLocation>
</comment>
<dbReference type="GO" id="GO:0022857">
    <property type="term" value="F:transmembrane transporter activity"/>
    <property type="evidence" value="ECO:0007669"/>
    <property type="project" value="InterPro"/>
</dbReference>
<sequence>MQEHSKKIQELSNFLLDYATTLMAVGSHTSRIVKNVTRIAESFGFGVDMTIFQRNITMTVKHSEDYSIRRTYVRRIPAMALNFRTISDLSALSWEAYDHHPGLHELQLRFNTIVNTPRMSRWMVLLLVACANAAFCRLFGGDPIAMGLVWIATLAGFFIRQELTKLQLNHMVIFIICSFIASLTAALGVFCNLGTTQDIALGTSVLFLIPGVPLINSILDILEGHVLVGLSRTINATILIICIALGLSMTLLILGKDIL</sequence>
<keyword evidence="5 7" id="KW-0472">Membrane</keyword>
<dbReference type="GeneID" id="61275297"/>
<evidence type="ECO:0000256" key="5">
    <source>
        <dbReference type="ARBA" id="ARBA00023136"/>
    </source>
</evidence>
<dbReference type="EMBL" id="QSCO01000021">
    <property type="protein sequence ID" value="RGY04870.1"/>
    <property type="molecule type" value="Genomic_DNA"/>
</dbReference>
<evidence type="ECO:0000313" key="16">
    <source>
        <dbReference type="Proteomes" id="UP000284434"/>
    </source>
</evidence>
<dbReference type="Proteomes" id="UP000284243">
    <property type="component" value="Unassembled WGS sequence"/>
</dbReference>
<dbReference type="Proteomes" id="UP001212263">
    <property type="component" value="Unassembled WGS sequence"/>
</dbReference>
<dbReference type="Proteomes" id="UP000284434">
    <property type="component" value="Unassembled WGS sequence"/>
</dbReference>
<feature type="transmembrane region" description="Helical" evidence="7">
    <location>
        <begin position="171"/>
        <end position="193"/>
    </location>
</feature>
<accession>A0A412WN72</accession>
<dbReference type="PANTHER" id="PTHR34390:SF2">
    <property type="entry name" value="SUCCINATE TRANSPORTER SUBUNIT YJJP-RELATED"/>
    <property type="match status" value="1"/>
</dbReference>
<organism evidence="12 14">
    <name type="scientific">Odoribacter splanchnicus</name>
    <dbReference type="NCBI Taxonomy" id="28118"/>
    <lineage>
        <taxon>Bacteria</taxon>
        <taxon>Pseudomonadati</taxon>
        <taxon>Bacteroidota</taxon>
        <taxon>Bacteroidia</taxon>
        <taxon>Bacteroidales</taxon>
        <taxon>Odoribacteraceae</taxon>
        <taxon>Odoribacter</taxon>
    </lineage>
</organism>
<dbReference type="Proteomes" id="UP000283426">
    <property type="component" value="Unassembled WGS sequence"/>
</dbReference>
<dbReference type="Proteomes" id="UP001199750">
    <property type="component" value="Unassembled WGS sequence"/>
</dbReference>
<dbReference type="EMBL" id="QRYC01000012">
    <property type="protein sequence ID" value="RGU56152.1"/>
    <property type="molecule type" value="Genomic_DNA"/>
</dbReference>
<dbReference type="OMA" id="RLCIQCA"/>
<feature type="transmembrane region" description="Helical" evidence="7">
    <location>
        <begin position="141"/>
        <end position="159"/>
    </location>
</feature>
<dbReference type="RefSeq" id="WP_013612265.1">
    <property type="nucleotide sequence ID" value="NZ_BAABYK010000001.1"/>
</dbReference>
<evidence type="ECO:0000256" key="1">
    <source>
        <dbReference type="ARBA" id="ARBA00004651"/>
    </source>
</evidence>
<evidence type="ECO:0000256" key="3">
    <source>
        <dbReference type="ARBA" id="ARBA00022692"/>
    </source>
</evidence>
<evidence type="ECO:0000313" key="13">
    <source>
        <dbReference type="EMBL" id="RGY04870.1"/>
    </source>
</evidence>
<evidence type="ECO:0000259" key="8">
    <source>
        <dbReference type="Pfam" id="PF06738"/>
    </source>
</evidence>
<feature type="transmembrane region" description="Helical" evidence="7">
    <location>
        <begin position="199"/>
        <end position="222"/>
    </location>
</feature>
<protein>
    <submittedName>
        <fullName evidence="9 12">Threonine/serine exporter</fullName>
    </submittedName>
</protein>
<evidence type="ECO:0000256" key="4">
    <source>
        <dbReference type="ARBA" id="ARBA00022989"/>
    </source>
</evidence>
<evidence type="ECO:0000313" key="14">
    <source>
        <dbReference type="Proteomes" id="UP000283426"/>
    </source>
</evidence>
<feature type="transmembrane region" description="Helical" evidence="7">
    <location>
        <begin position="234"/>
        <end position="254"/>
    </location>
</feature>